<evidence type="ECO:0000313" key="2">
    <source>
        <dbReference type="EMBL" id="SKA33768.1"/>
    </source>
</evidence>
<keyword evidence="3" id="KW-1185">Reference proteome</keyword>
<evidence type="ECO:0000256" key="1">
    <source>
        <dbReference type="SAM" id="MobiDB-lite"/>
    </source>
</evidence>
<protein>
    <submittedName>
        <fullName evidence="2">Uncharacterized protein</fullName>
    </submittedName>
</protein>
<organism evidence="2 3">
    <name type="scientific">Chitinophaga eiseniae</name>
    <dbReference type="NCBI Taxonomy" id="634771"/>
    <lineage>
        <taxon>Bacteria</taxon>
        <taxon>Pseudomonadati</taxon>
        <taxon>Bacteroidota</taxon>
        <taxon>Chitinophagia</taxon>
        <taxon>Chitinophagales</taxon>
        <taxon>Chitinophagaceae</taxon>
        <taxon>Chitinophaga</taxon>
    </lineage>
</organism>
<feature type="region of interest" description="Disordered" evidence="1">
    <location>
        <begin position="1"/>
        <end position="86"/>
    </location>
</feature>
<dbReference type="STRING" id="634771.SAMN04488128_103890"/>
<name>A0A1T4T0R4_9BACT</name>
<accession>A0A1T4T0R4</accession>
<dbReference type="EMBL" id="FUWZ01000003">
    <property type="protein sequence ID" value="SKA33768.1"/>
    <property type="molecule type" value="Genomic_DNA"/>
</dbReference>
<reference evidence="3" key="1">
    <citation type="submission" date="2017-02" db="EMBL/GenBank/DDBJ databases">
        <authorList>
            <person name="Varghese N."/>
            <person name="Submissions S."/>
        </authorList>
    </citation>
    <scope>NUCLEOTIDE SEQUENCE [LARGE SCALE GENOMIC DNA]</scope>
    <source>
        <strain evidence="3">DSM 22224</strain>
    </source>
</reference>
<sequence>MLFPAPTSTIRRKRPSFLPSAASHRVPVPTAIPPRGNPLEEEDENVEDNDPVLEEDDFEDNNLSDEAVDNIEWEPEEEQEESSGNA</sequence>
<dbReference type="AlphaFoldDB" id="A0A1T4T0R4"/>
<dbReference type="Proteomes" id="UP000190367">
    <property type="component" value="Unassembled WGS sequence"/>
</dbReference>
<proteinExistence type="predicted"/>
<dbReference type="RefSeq" id="WP_078671213.1">
    <property type="nucleotide sequence ID" value="NZ_FUWZ01000003.1"/>
</dbReference>
<evidence type="ECO:0000313" key="3">
    <source>
        <dbReference type="Proteomes" id="UP000190367"/>
    </source>
</evidence>
<gene>
    <name evidence="2" type="ORF">SAMN04488128_103890</name>
</gene>
<feature type="compositionally biased region" description="Acidic residues" evidence="1">
    <location>
        <begin position="39"/>
        <end position="86"/>
    </location>
</feature>